<accession>A0ACA9P399</accession>
<feature type="non-terminal residue" evidence="1">
    <location>
        <position position="163"/>
    </location>
</feature>
<gene>
    <name evidence="1" type="ORF">ACOLOM_LOCUS9433</name>
</gene>
<name>A0ACA9P399_9GLOM</name>
<dbReference type="EMBL" id="CAJVPT010027331">
    <property type="protein sequence ID" value="CAG8683207.1"/>
    <property type="molecule type" value="Genomic_DNA"/>
</dbReference>
<comment type="caution">
    <text evidence="1">The sequence shown here is derived from an EMBL/GenBank/DDBJ whole genome shotgun (WGS) entry which is preliminary data.</text>
</comment>
<proteinExistence type="predicted"/>
<sequence>MPALEPQSKVLLTGMCHIISQLPSHKIDKFIGGSGFIGAWILKTLLESNLHVRAVVRSQPKADFLLERFQEHRDKLEFTIIEDITTPDAFDAAFEDGTVQGVIHAASPRPTMNPEDDPDVLIKPAVEGTLGILKSAAKFDTVKRVVITSTIFNALVPNEPTTT</sequence>
<evidence type="ECO:0000313" key="2">
    <source>
        <dbReference type="Proteomes" id="UP000789525"/>
    </source>
</evidence>
<protein>
    <submittedName>
        <fullName evidence="1">15723_t:CDS:1</fullName>
    </submittedName>
</protein>
<evidence type="ECO:0000313" key="1">
    <source>
        <dbReference type="EMBL" id="CAG8683207.1"/>
    </source>
</evidence>
<keyword evidence="2" id="KW-1185">Reference proteome</keyword>
<dbReference type="Proteomes" id="UP000789525">
    <property type="component" value="Unassembled WGS sequence"/>
</dbReference>
<organism evidence="1 2">
    <name type="scientific">Acaulospora colombiana</name>
    <dbReference type="NCBI Taxonomy" id="27376"/>
    <lineage>
        <taxon>Eukaryota</taxon>
        <taxon>Fungi</taxon>
        <taxon>Fungi incertae sedis</taxon>
        <taxon>Mucoromycota</taxon>
        <taxon>Glomeromycotina</taxon>
        <taxon>Glomeromycetes</taxon>
        <taxon>Diversisporales</taxon>
        <taxon>Acaulosporaceae</taxon>
        <taxon>Acaulospora</taxon>
    </lineage>
</organism>
<reference evidence="1" key="1">
    <citation type="submission" date="2021-06" db="EMBL/GenBank/DDBJ databases">
        <authorList>
            <person name="Kallberg Y."/>
            <person name="Tangrot J."/>
            <person name="Rosling A."/>
        </authorList>
    </citation>
    <scope>NUCLEOTIDE SEQUENCE</scope>
    <source>
        <strain evidence="1">CL356</strain>
    </source>
</reference>